<evidence type="ECO:0008006" key="7">
    <source>
        <dbReference type="Google" id="ProtNLM"/>
    </source>
</evidence>
<proteinExistence type="predicted"/>
<sequence>MNPSQSRLGALSLLVVAALCLTSATGCAGRRREAFLNDKARTHVYRKPAAEVWPQAIALLKEKGYSMRAGKDGFEASTEWLMHGAPSSLGTTQVRYLVKAVERGPGQCAIEYYKQLSTESRGAQSGGRQQSEFNDPAPRADGTTFNRDPEMEWELLQKVDAESATSLRAEADKIQ</sequence>
<dbReference type="EMBL" id="BJXR01000025">
    <property type="protein sequence ID" value="GEN07411.1"/>
    <property type="molecule type" value="Genomic_DNA"/>
</dbReference>
<organism evidence="3 6">
    <name type="scientific">Myxococcus fulvus</name>
    <dbReference type="NCBI Taxonomy" id="33"/>
    <lineage>
        <taxon>Bacteria</taxon>
        <taxon>Pseudomonadati</taxon>
        <taxon>Myxococcota</taxon>
        <taxon>Myxococcia</taxon>
        <taxon>Myxococcales</taxon>
        <taxon>Cystobacterineae</taxon>
        <taxon>Myxococcaceae</taxon>
        <taxon>Myxococcus</taxon>
    </lineage>
</organism>
<evidence type="ECO:0000313" key="6">
    <source>
        <dbReference type="Proteomes" id="UP000321514"/>
    </source>
</evidence>
<dbReference type="OrthoDB" id="5515529at2"/>
<feature type="region of interest" description="Disordered" evidence="1">
    <location>
        <begin position="119"/>
        <end position="149"/>
    </location>
</feature>
<evidence type="ECO:0000313" key="3">
    <source>
        <dbReference type="EMBL" id="GEN07411.1"/>
    </source>
</evidence>
<gene>
    <name evidence="3" type="ORF">MFU01_24480</name>
    <name evidence="4" type="ORF">SAMN05443572_101571</name>
</gene>
<reference evidence="4 5" key="1">
    <citation type="submission" date="2016-10" db="EMBL/GenBank/DDBJ databases">
        <authorList>
            <person name="Varghese N."/>
            <person name="Submissions S."/>
        </authorList>
    </citation>
    <scope>NUCLEOTIDE SEQUENCE [LARGE SCALE GENOMIC DNA]</scope>
    <source>
        <strain evidence="4 5">DSM 16525</strain>
    </source>
</reference>
<feature type="compositionally biased region" description="Polar residues" evidence="1">
    <location>
        <begin position="119"/>
        <end position="133"/>
    </location>
</feature>
<evidence type="ECO:0000313" key="5">
    <source>
        <dbReference type="Proteomes" id="UP000183760"/>
    </source>
</evidence>
<evidence type="ECO:0000256" key="2">
    <source>
        <dbReference type="SAM" id="SignalP"/>
    </source>
</evidence>
<dbReference type="STRING" id="1334629.MFUL124B02_03780"/>
<keyword evidence="5" id="KW-1185">Reference proteome</keyword>
<dbReference type="RefSeq" id="WP_046710812.1">
    <property type="nucleotide sequence ID" value="NZ_BJXR01000025.1"/>
</dbReference>
<feature type="signal peptide" evidence="2">
    <location>
        <begin position="1"/>
        <end position="28"/>
    </location>
</feature>
<dbReference type="AlphaFoldDB" id="A0A511SZR4"/>
<feature type="chain" id="PRO_5023091392" description="Lipoprotein" evidence="2">
    <location>
        <begin position="29"/>
        <end position="175"/>
    </location>
</feature>
<keyword evidence="2" id="KW-0732">Signal</keyword>
<dbReference type="EMBL" id="FOIB01000001">
    <property type="protein sequence ID" value="SES91820.1"/>
    <property type="molecule type" value="Genomic_DNA"/>
</dbReference>
<dbReference type="Proteomes" id="UP000183760">
    <property type="component" value="Unassembled WGS sequence"/>
</dbReference>
<name>A0A511SZR4_MYXFU</name>
<evidence type="ECO:0000256" key="1">
    <source>
        <dbReference type="SAM" id="MobiDB-lite"/>
    </source>
</evidence>
<dbReference type="Proteomes" id="UP000321514">
    <property type="component" value="Unassembled WGS sequence"/>
</dbReference>
<accession>A0A511SZR4</accession>
<protein>
    <recommendedName>
        <fullName evidence="7">Lipoprotein</fullName>
    </recommendedName>
</protein>
<comment type="caution">
    <text evidence="3">The sequence shown here is derived from an EMBL/GenBank/DDBJ whole genome shotgun (WGS) entry which is preliminary data.</text>
</comment>
<dbReference type="PROSITE" id="PS51257">
    <property type="entry name" value="PROKAR_LIPOPROTEIN"/>
    <property type="match status" value="1"/>
</dbReference>
<evidence type="ECO:0000313" key="4">
    <source>
        <dbReference type="EMBL" id="SES91820.1"/>
    </source>
</evidence>
<reference evidence="3 6" key="2">
    <citation type="submission" date="2019-07" db="EMBL/GenBank/DDBJ databases">
        <title>Whole genome shotgun sequence of Myxococcus fulvus NBRC 100333.</title>
        <authorList>
            <person name="Hosoyama A."/>
            <person name="Uohara A."/>
            <person name="Ohji S."/>
            <person name="Ichikawa N."/>
        </authorList>
    </citation>
    <scope>NUCLEOTIDE SEQUENCE [LARGE SCALE GENOMIC DNA]</scope>
    <source>
        <strain evidence="3 6">NBRC 100333</strain>
    </source>
</reference>